<keyword evidence="2" id="KW-0813">Transport</keyword>
<name>A0A4Y9S2L6_9BURK</name>
<feature type="transmembrane region" description="Helical" evidence="7">
    <location>
        <begin position="158"/>
        <end position="176"/>
    </location>
</feature>
<protein>
    <submittedName>
        <fullName evidence="8">Dicarboxylate/amino acid:cation symporter</fullName>
    </submittedName>
</protein>
<dbReference type="Proteomes" id="UP000298438">
    <property type="component" value="Unassembled WGS sequence"/>
</dbReference>
<feature type="transmembrane region" description="Helical" evidence="7">
    <location>
        <begin position="93"/>
        <end position="115"/>
    </location>
</feature>
<evidence type="ECO:0000256" key="2">
    <source>
        <dbReference type="ARBA" id="ARBA00022448"/>
    </source>
</evidence>
<dbReference type="OrthoDB" id="9766690at2"/>
<dbReference type="Pfam" id="PF00375">
    <property type="entry name" value="SDF"/>
    <property type="match status" value="1"/>
</dbReference>
<dbReference type="PANTHER" id="PTHR42865:SF7">
    <property type="entry name" value="PROTON_GLUTAMATE-ASPARTATE SYMPORTER"/>
    <property type="match status" value="1"/>
</dbReference>
<dbReference type="InterPro" id="IPR001991">
    <property type="entry name" value="Na-dicarboxylate_symporter"/>
</dbReference>
<dbReference type="Gene3D" id="1.10.3860.10">
    <property type="entry name" value="Sodium:dicarboxylate symporter"/>
    <property type="match status" value="1"/>
</dbReference>
<dbReference type="SUPFAM" id="SSF118215">
    <property type="entry name" value="Proton glutamate symport protein"/>
    <property type="match status" value="1"/>
</dbReference>
<dbReference type="PRINTS" id="PR00173">
    <property type="entry name" value="EDTRNSPORT"/>
</dbReference>
<evidence type="ECO:0000256" key="6">
    <source>
        <dbReference type="ARBA" id="ARBA00023136"/>
    </source>
</evidence>
<keyword evidence="9" id="KW-1185">Reference proteome</keyword>
<evidence type="ECO:0000256" key="4">
    <source>
        <dbReference type="ARBA" id="ARBA00022692"/>
    </source>
</evidence>
<keyword evidence="5 7" id="KW-1133">Transmembrane helix</keyword>
<feature type="transmembrane region" description="Helical" evidence="7">
    <location>
        <begin position="63"/>
        <end position="81"/>
    </location>
</feature>
<comment type="subcellular location">
    <subcellularLocation>
        <location evidence="1">Cell membrane</location>
        <topology evidence="1">Multi-pass membrane protein</topology>
    </subcellularLocation>
</comment>
<evidence type="ECO:0000313" key="8">
    <source>
        <dbReference type="EMBL" id="TFW15413.1"/>
    </source>
</evidence>
<dbReference type="GO" id="GO:0005886">
    <property type="term" value="C:plasma membrane"/>
    <property type="evidence" value="ECO:0007669"/>
    <property type="project" value="UniProtKB-SubCell"/>
</dbReference>
<dbReference type="InterPro" id="IPR036458">
    <property type="entry name" value="Na:dicarbo_symporter_sf"/>
</dbReference>
<feature type="transmembrane region" description="Helical" evidence="7">
    <location>
        <begin position="362"/>
        <end position="386"/>
    </location>
</feature>
<evidence type="ECO:0000256" key="1">
    <source>
        <dbReference type="ARBA" id="ARBA00004651"/>
    </source>
</evidence>
<evidence type="ECO:0000256" key="3">
    <source>
        <dbReference type="ARBA" id="ARBA00022475"/>
    </source>
</evidence>
<dbReference type="PANTHER" id="PTHR42865">
    <property type="entry name" value="PROTON/GLUTAMATE-ASPARTATE SYMPORTER"/>
    <property type="match status" value="1"/>
</dbReference>
<proteinExistence type="predicted"/>
<keyword evidence="4 7" id="KW-0812">Transmembrane</keyword>
<dbReference type="AlphaFoldDB" id="A0A4Y9S2L6"/>
<feature type="transmembrane region" description="Helical" evidence="7">
    <location>
        <begin position="196"/>
        <end position="217"/>
    </location>
</feature>
<keyword evidence="3" id="KW-1003">Cell membrane</keyword>
<feature type="transmembrane region" description="Helical" evidence="7">
    <location>
        <begin position="265"/>
        <end position="286"/>
    </location>
</feature>
<reference evidence="8 9" key="1">
    <citation type="submission" date="2019-03" db="EMBL/GenBank/DDBJ databases">
        <title>Draft Genome Sequence of Massilia arenosa sp. nov., a Novel Massilia Species Isolated from a Sandy-loam Maize Soil.</title>
        <authorList>
            <person name="Raths R."/>
            <person name="Peta V."/>
            <person name="Bucking H."/>
        </authorList>
    </citation>
    <scope>NUCLEOTIDE SEQUENCE [LARGE SCALE GENOMIC DNA]</scope>
    <source>
        <strain evidence="8 9">MC02</strain>
    </source>
</reference>
<keyword evidence="6 7" id="KW-0472">Membrane</keyword>
<feature type="transmembrane region" description="Helical" evidence="7">
    <location>
        <begin position="337"/>
        <end position="356"/>
    </location>
</feature>
<evidence type="ECO:0000313" key="9">
    <source>
        <dbReference type="Proteomes" id="UP000298438"/>
    </source>
</evidence>
<evidence type="ECO:0000256" key="7">
    <source>
        <dbReference type="SAM" id="Phobius"/>
    </source>
</evidence>
<feature type="transmembrane region" description="Helical" evidence="7">
    <location>
        <begin position="229"/>
        <end position="253"/>
    </location>
</feature>
<gene>
    <name evidence="8" type="ORF">E4L96_18330</name>
</gene>
<feature type="transmembrane region" description="Helical" evidence="7">
    <location>
        <begin position="306"/>
        <end position="325"/>
    </location>
</feature>
<accession>A0A4Y9S2L6</accession>
<feature type="transmembrane region" description="Helical" evidence="7">
    <location>
        <begin position="20"/>
        <end position="43"/>
    </location>
</feature>
<evidence type="ECO:0000256" key="5">
    <source>
        <dbReference type="ARBA" id="ARBA00022989"/>
    </source>
</evidence>
<organism evidence="8 9">
    <name type="scientific">Zemynaea arenosa</name>
    <dbReference type="NCBI Taxonomy" id="2561931"/>
    <lineage>
        <taxon>Bacteria</taxon>
        <taxon>Pseudomonadati</taxon>
        <taxon>Pseudomonadota</taxon>
        <taxon>Betaproteobacteria</taxon>
        <taxon>Burkholderiales</taxon>
        <taxon>Oxalobacteraceae</taxon>
        <taxon>Telluria group</taxon>
        <taxon>Zemynaea</taxon>
    </lineage>
</organism>
<dbReference type="GO" id="GO:0015293">
    <property type="term" value="F:symporter activity"/>
    <property type="evidence" value="ECO:0007669"/>
    <property type="project" value="UniProtKB-KW"/>
</dbReference>
<dbReference type="RefSeq" id="WP_135208658.1">
    <property type="nucleotide sequence ID" value="NZ_SPVF01000234.1"/>
</dbReference>
<comment type="caution">
    <text evidence="8">The sequence shown here is derived from an EMBL/GenBank/DDBJ whole genome shotgun (WGS) entry which is preliminary data.</text>
</comment>
<sequence length="443" mass="45665">MHQPPAAAVSSSRKTRLRGWFAIPLWKRVLGGLALGVAVGLFWPALAPQVAFLGEIFVRLIKMLVAPIVFVTITAGVTSLGDPKRLGSLGGRTILLFLCTTVIAVSLGMAAGALLQPGVGANLGGAVPKALGPAKSVGEQLIGIVPLNIVDALAKGDMLAIIFVAILLGVGTISAGEAGRPLAAFFQSASAVMLRIVAIVMEATPFGVFALIANSIAANGAAVFVNVGWLALCVVIGSALQVLLVHAALIRLVARLRILPFLRAIPDALMVAFSTASSSATLPVAMRVAQDKLGISKPVFMTVLPLGAAIGKDGTAMYVGLLSMFSLQALGVDLPPASYLIVLLTATLAAFGTAPVPSASLFMLAAVLAAVGTGVDRTALVVGFVLPFDRLLDMTRTVASASANLAVATTVARMEGELDEVSYGVFRSRARQQEQDRVVAEEE</sequence>
<dbReference type="EMBL" id="SPVF01000234">
    <property type="protein sequence ID" value="TFW15413.1"/>
    <property type="molecule type" value="Genomic_DNA"/>
</dbReference>
<dbReference type="GO" id="GO:0006835">
    <property type="term" value="P:dicarboxylic acid transport"/>
    <property type="evidence" value="ECO:0007669"/>
    <property type="project" value="TreeGrafter"/>
</dbReference>